<protein>
    <submittedName>
        <fullName evidence="1">Uncharacterized protein</fullName>
    </submittedName>
</protein>
<proteinExistence type="predicted"/>
<gene>
    <name evidence="1" type="ORF">UW92_C0002G0040</name>
</gene>
<comment type="caution">
    <text evidence="1">The sequence shown here is derived from an EMBL/GenBank/DDBJ whole genome shotgun (WGS) entry which is preliminary data.</text>
</comment>
<evidence type="ECO:0000313" key="1">
    <source>
        <dbReference type="EMBL" id="KKT92396.1"/>
    </source>
</evidence>
<evidence type="ECO:0000313" key="2">
    <source>
        <dbReference type="Proteomes" id="UP000033966"/>
    </source>
</evidence>
<dbReference type="EMBL" id="LCKF01000002">
    <property type="protein sequence ID" value="KKT92396.1"/>
    <property type="molecule type" value="Genomic_DNA"/>
</dbReference>
<dbReference type="Proteomes" id="UP000033966">
    <property type="component" value="Unassembled WGS sequence"/>
</dbReference>
<name>A0A0G1L8V0_9BACT</name>
<sequence>MKQIKISKELSDVLLENIGQKMLNMFVTTIEDDKLLSGYWTERRIRRYARSAFEKDAGILHLAHVASGNDTSLRMIGYTTGYLISGLFQNGVSQRAFQTGANILRGKYSSILSPIISAERYEKLWGDFRDTPELTVLITVLITDMLKAEEFYYLPEPMKARIAVDTADLLIEEMFFLSGFSIAGDKKIKKFFMNLFEISLRCAPLWSAGKGIICISK</sequence>
<reference evidence="1 2" key="1">
    <citation type="journal article" date="2015" name="Nature">
        <title>rRNA introns, odd ribosomes, and small enigmatic genomes across a large radiation of phyla.</title>
        <authorList>
            <person name="Brown C.T."/>
            <person name="Hug L.A."/>
            <person name="Thomas B.C."/>
            <person name="Sharon I."/>
            <person name="Castelle C.J."/>
            <person name="Singh A."/>
            <person name="Wilkins M.J."/>
            <person name="Williams K.H."/>
            <person name="Banfield J.F."/>
        </authorList>
    </citation>
    <scope>NUCLEOTIDE SEQUENCE [LARGE SCALE GENOMIC DNA]</scope>
</reference>
<dbReference type="AlphaFoldDB" id="A0A0G1L8V0"/>
<accession>A0A0G1L8V0</accession>
<organism evidence="1 2">
    <name type="scientific">Candidatus Jorgensenbacteria bacterium GW2011_GWA2_45_13</name>
    <dbReference type="NCBI Taxonomy" id="1618662"/>
    <lineage>
        <taxon>Bacteria</taxon>
        <taxon>Candidatus Joergenseniibacteriota</taxon>
    </lineage>
</organism>